<dbReference type="GO" id="GO:0008080">
    <property type="term" value="F:N-acetyltransferase activity"/>
    <property type="evidence" value="ECO:0007669"/>
    <property type="project" value="InterPro"/>
</dbReference>
<feature type="domain" description="N-acetyltransferase" evidence="2">
    <location>
        <begin position="1"/>
        <end position="157"/>
    </location>
</feature>
<dbReference type="RefSeq" id="WP_087915455.1">
    <property type="nucleotide sequence ID" value="NZ_CP021780.1"/>
</dbReference>
<accession>A0A2Z2KCI6</accession>
<reference evidence="3 4" key="1">
    <citation type="submission" date="2017-06" db="EMBL/GenBank/DDBJ databases">
        <title>Complete genome sequence of Paenibacillus donghaensis KCTC 13049T isolated from East Sea sediment, South Korea.</title>
        <authorList>
            <person name="Jung B.K."/>
            <person name="Hong S.-J."/>
            <person name="Shin J.-H."/>
        </authorList>
    </citation>
    <scope>NUCLEOTIDE SEQUENCE [LARGE SCALE GENOMIC DNA]</scope>
    <source>
        <strain evidence="3 4">KCTC 13049</strain>
    </source>
</reference>
<dbReference type="OrthoDB" id="5419426at2"/>
<dbReference type="CDD" id="cd04301">
    <property type="entry name" value="NAT_SF"/>
    <property type="match status" value="1"/>
</dbReference>
<dbReference type="PROSITE" id="PS51186">
    <property type="entry name" value="GNAT"/>
    <property type="match status" value="1"/>
</dbReference>
<evidence type="ECO:0000259" key="2">
    <source>
        <dbReference type="PROSITE" id="PS51186"/>
    </source>
</evidence>
<dbReference type="PANTHER" id="PTHR13947:SF37">
    <property type="entry name" value="LD18367P"/>
    <property type="match status" value="1"/>
</dbReference>
<dbReference type="SUPFAM" id="SSF55729">
    <property type="entry name" value="Acyl-CoA N-acyltransferases (Nat)"/>
    <property type="match status" value="1"/>
</dbReference>
<dbReference type="InterPro" id="IPR016181">
    <property type="entry name" value="Acyl_CoA_acyltransferase"/>
</dbReference>
<evidence type="ECO:0000256" key="1">
    <source>
        <dbReference type="ARBA" id="ARBA00022679"/>
    </source>
</evidence>
<dbReference type="Pfam" id="PF00583">
    <property type="entry name" value="Acetyltransf_1"/>
    <property type="match status" value="1"/>
</dbReference>
<dbReference type="PANTHER" id="PTHR13947">
    <property type="entry name" value="GNAT FAMILY N-ACETYLTRANSFERASE"/>
    <property type="match status" value="1"/>
</dbReference>
<dbReference type="InterPro" id="IPR050769">
    <property type="entry name" value="NAT_camello-type"/>
</dbReference>
<dbReference type="KEGG" id="pdh:B9T62_12045"/>
<organism evidence="3 4">
    <name type="scientific">Paenibacillus donghaensis</name>
    <dbReference type="NCBI Taxonomy" id="414771"/>
    <lineage>
        <taxon>Bacteria</taxon>
        <taxon>Bacillati</taxon>
        <taxon>Bacillota</taxon>
        <taxon>Bacilli</taxon>
        <taxon>Bacillales</taxon>
        <taxon>Paenibacillaceae</taxon>
        <taxon>Paenibacillus</taxon>
    </lineage>
</organism>
<gene>
    <name evidence="3" type="ORF">B9T62_12045</name>
</gene>
<keyword evidence="1 3" id="KW-0808">Transferase</keyword>
<dbReference type="InterPro" id="IPR000182">
    <property type="entry name" value="GNAT_dom"/>
</dbReference>
<evidence type="ECO:0000313" key="4">
    <source>
        <dbReference type="Proteomes" id="UP000249890"/>
    </source>
</evidence>
<dbReference type="Proteomes" id="UP000249890">
    <property type="component" value="Chromosome"/>
</dbReference>
<dbReference type="EMBL" id="CP021780">
    <property type="protein sequence ID" value="ASA21445.1"/>
    <property type="molecule type" value="Genomic_DNA"/>
</dbReference>
<proteinExistence type="predicted"/>
<keyword evidence="4" id="KW-1185">Reference proteome</keyword>
<dbReference type="AlphaFoldDB" id="A0A2Z2KCI6"/>
<evidence type="ECO:0000313" key="3">
    <source>
        <dbReference type="EMBL" id="ASA21445.1"/>
    </source>
</evidence>
<dbReference type="Gene3D" id="3.40.630.30">
    <property type="match status" value="1"/>
</dbReference>
<name>A0A2Z2KCI6_9BACL</name>
<protein>
    <submittedName>
        <fullName evidence="3">GNAT family N-acetyltransferase</fullName>
    </submittedName>
</protein>
<sequence length="157" mass="17914">MNIRLIHNSDNEAIAQIIRTCLTEFGGNREGLAWADPSLDHLYEYYNQHGKRAYWIVESDGRLLGGCGIAEFAESDEVCELQKMYLSPECRGSGIASQLLETALDFAKLDYRHCYLETLQNMHAANRFYSKQGFEPLPAPLPGSEHYACDTWYIRDL</sequence>